<keyword evidence="4 8" id="KW-0862">Zinc</keyword>
<evidence type="ECO:0000256" key="7">
    <source>
        <dbReference type="PROSITE-ProRule" id="PRU00059"/>
    </source>
</evidence>
<keyword evidence="2 8" id="KW-0479">Metal-binding</keyword>
<feature type="binding site" evidence="8">
    <location>
        <position position="154"/>
    </location>
    <ligand>
        <name>Zn(2+)</name>
        <dbReference type="ChEBI" id="CHEBI:29105"/>
        <note>catalytic</note>
    </ligand>
</feature>
<evidence type="ECO:0000259" key="11">
    <source>
        <dbReference type="PROSITE" id="PS01180"/>
    </source>
</evidence>
<name>A0A8S3UTV5_MYTED</name>
<keyword evidence="5 8" id="KW-0482">Metalloprotease</keyword>
<keyword evidence="6" id="KW-1015">Disulfide bond</keyword>
<dbReference type="SMART" id="SM00042">
    <property type="entry name" value="CUB"/>
    <property type="match status" value="1"/>
</dbReference>
<dbReference type="EMBL" id="CAJPWZ010002792">
    <property type="protein sequence ID" value="CAG2245860.1"/>
    <property type="molecule type" value="Genomic_DNA"/>
</dbReference>
<dbReference type="PROSITE" id="PS01180">
    <property type="entry name" value="CUB"/>
    <property type="match status" value="1"/>
</dbReference>
<dbReference type="SMART" id="SM00235">
    <property type="entry name" value="ZnMc"/>
    <property type="match status" value="1"/>
</dbReference>
<dbReference type="InterPro" id="IPR001506">
    <property type="entry name" value="Peptidase_M12A"/>
</dbReference>
<evidence type="ECO:0000256" key="3">
    <source>
        <dbReference type="ARBA" id="ARBA00022801"/>
    </source>
</evidence>
<keyword evidence="9" id="KW-0732">Signal</keyword>
<comment type="caution">
    <text evidence="13">The sequence shown here is derived from an EMBL/GenBank/DDBJ whole genome shotgun (WGS) entry which is preliminary data.</text>
</comment>
<evidence type="ECO:0000256" key="2">
    <source>
        <dbReference type="ARBA" id="ARBA00022723"/>
    </source>
</evidence>
<dbReference type="PROSITE" id="PS51864">
    <property type="entry name" value="ASTACIN"/>
    <property type="match status" value="1"/>
</dbReference>
<dbReference type="Pfam" id="PF01400">
    <property type="entry name" value="Astacin"/>
    <property type="match status" value="1"/>
</dbReference>
<keyword evidence="14" id="KW-1185">Reference proteome</keyword>
<keyword evidence="10" id="KW-0812">Transmembrane</keyword>
<accession>A0A8S3UTV5</accession>
<feature type="signal peptide" evidence="9">
    <location>
        <begin position="1"/>
        <end position="18"/>
    </location>
</feature>
<evidence type="ECO:0000256" key="8">
    <source>
        <dbReference type="PROSITE-ProRule" id="PRU01211"/>
    </source>
</evidence>
<protein>
    <recommendedName>
        <fullName evidence="9">Metalloendopeptidase</fullName>
        <ecNumber evidence="9">3.4.24.-</ecNumber>
    </recommendedName>
</protein>
<gene>
    <name evidence="13" type="ORF">MEDL_57860</name>
</gene>
<keyword evidence="10" id="KW-1133">Transmembrane helix</keyword>
<dbReference type="AlphaFoldDB" id="A0A8S3UTV5"/>
<dbReference type="Pfam" id="PF00431">
    <property type="entry name" value="CUB"/>
    <property type="match status" value="1"/>
</dbReference>
<feature type="domain" description="CUB" evidence="11">
    <location>
        <begin position="296"/>
        <end position="416"/>
    </location>
</feature>
<dbReference type="PRINTS" id="PR00480">
    <property type="entry name" value="ASTACIN"/>
</dbReference>
<feature type="transmembrane region" description="Helical" evidence="10">
    <location>
        <begin position="421"/>
        <end position="438"/>
    </location>
</feature>
<dbReference type="GO" id="GO:0008270">
    <property type="term" value="F:zinc ion binding"/>
    <property type="evidence" value="ECO:0007669"/>
    <property type="project" value="UniProtKB-UniRule"/>
</dbReference>
<evidence type="ECO:0000256" key="6">
    <source>
        <dbReference type="ARBA" id="ARBA00023157"/>
    </source>
</evidence>
<reference evidence="13" key="1">
    <citation type="submission" date="2021-03" db="EMBL/GenBank/DDBJ databases">
        <authorList>
            <person name="Bekaert M."/>
        </authorList>
    </citation>
    <scope>NUCLEOTIDE SEQUENCE</scope>
</reference>
<dbReference type="InterPro" id="IPR006026">
    <property type="entry name" value="Peptidase_Metallo"/>
</dbReference>
<dbReference type="OrthoDB" id="6161215at2759"/>
<dbReference type="InterPro" id="IPR024079">
    <property type="entry name" value="MetalloPept_cat_dom_sf"/>
</dbReference>
<dbReference type="SUPFAM" id="SSF49854">
    <property type="entry name" value="Spermadhesin, CUB domain"/>
    <property type="match status" value="1"/>
</dbReference>
<dbReference type="GO" id="GO:0004222">
    <property type="term" value="F:metalloendopeptidase activity"/>
    <property type="evidence" value="ECO:0007669"/>
    <property type="project" value="UniProtKB-UniRule"/>
</dbReference>
<dbReference type="EC" id="3.4.24.-" evidence="9"/>
<evidence type="ECO:0000259" key="12">
    <source>
        <dbReference type="PROSITE" id="PS51864"/>
    </source>
</evidence>
<keyword evidence="3 8" id="KW-0378">Hydrolase</keyword>
<feature type="active site" evidence="8">
    <location>
        <position position="155"/>
    </location>
</feature>
<dbReference type="GO" id="GO:0006508">
    <property type="term" value="P:proteolysis"/>
    <property type="evidence" value="ECO:0007669"/>
    <property type="project" value="UniProtKB-KW"/>
</dbReference>
<evidence type="ECO:0000256" key="9">
    <source>
        <dbReference type="RuleBase" id="RU361183"/>
    </source>
</evidence>
<dbReference type="SUPFAM" id="SSF55486">
    <property type="entry name" value="Metalloproteases ('zincins'), catalytic domain"/>
    <property type="match status" value="1"/>
</dbReference>
<keyword evidence="1 8" id="KW-0645">Protease</keyword>
<feature type="binding site" evidence="8">
    <location>
        <position position="158"/>
    </location>
    <ligand>
        <name>Zn(2+)</name>
        <dbReference type="ChEBI" id="CHEBI:29105"/>
        <note>catalytic</note>
    </ligand>
</feature>
<proteinExistence type="predicted"/>
<dbReference type="PANTHER" id="PTHR10127">
    <property type="entry name" value="DISCOIDIN, CUB, EGF, LAMININ , AND ZINC METALLOPROTEASE DOMAIN CONTAINING"/>
    <property type="match status" value="1"/>
</dbReference>
<evidence type="ECO:0000313" key="13">
    <source>
        <dbReference type="EMBL" id="CAG2245860.1"/>
    </source>
</evidence>
<dbReference type="Proteomes" id="UP000683360">
    <property type="component" value="Unassembled WGS sequence"/>
</dbReference>
<comment type="caution">
    <text evidence="7">Lacks conserved residue(s) required for the propagation of feature annotation.</text>
</comment>
<feature type="domain" description="Peptidase M12A" evidence="12">
    <location>
        <begin position="136"/>
        <end position="254"/>
    </location>
</feature>
<sequence length="447" mass="50227">MYISYAIFLVHFAVFSGAIHIKKEEVAKTINELDNIYGRQLREISQHRQSPDKVKSYISNDNAFKGNPQLTENLRTLDQEQNTEEKGLDEGYKFDKPTDLDPDSDLAFLFNGMSIDDHGQVYQPIGRNIKNTTRAIADNLDYHPAAPSKGSIMHEMLHAIGSWHEQARRDRNNYMTMDMNNVIKGKRGNFYIRQTSDISPFDPASDIMYGVYSFSINGDKTEIFHDWRQEFLAGTGKTLSFYDIADVTAAYKCTDSCVSPPTCQHGGFVDQTCSCACPPDLTGTVCQQLDQSSSNCGGTINIAEGETYFLTSPNYPSNYDTGLKCVWFIQGDPGNHIRATVTDMDISHNKNTCYHWIEMVYYLLANKGPERCGTTDHEVWDTSSDGEMNTMIIKFNSFVASDKAASRGFNITLESIGTGRLQVYLIIVFATVAKLFAISKKAIRFLI</sequence>
<evidence type="ECO:0000256" key="1">
    <source>
        <dbReference type="ARBA" id="ARBA00022670"/>
    </source>
</evidence>
<dbReference type="Gene3D" id="2.60.120.290">
    <property type="entry name" value="Spermadhesin, CUB domain"/>
    <property type="match status" value="1"/>
</dbReference>
<feature type="chain" id="PRO_5035963529" description="Metalloendopeptidase" evidence="9">
    <location>
        <begin position="19"/>
        <end position="447"/>
    </location>
</feature>
<keyword evidence="10" id="KW-0472">Membrane</keyword>
<evidence type="ECO:0000256" key="5">
    <source>
        <dbReference type="ARBA" id="ARBA00023049"/>
    </source>
</evidence>
<feature type="binding site" evidence="8">
    <location>
        <position position="164"/>
    </location>
    <ligand>
        <name>Zn(2+)</name>
        <dbReference type="ChEBI" id="CHEBI:29105"/>
        <note>catalytic</note>
    </ligand>
</feature>
<dbReference type="InterPro" id="IPR000859">
    <property type="entry name" value="CUB_dom"/>
</dbReference>
<dbReference type="InterPro" id="IPR035914">
    <property type="entry name" value="Sperma_CUB_dom_sf"/>
</dbReference>
<dbReference type="PANTHER" id="PTHR10127:SF780">
    <property type="entry name" value="METALLOENDOPEPTIDASE"/>
    <property type="match status" value="1"/>
</dbReference>
<evidence type="ECO:0000313" key="14">
    <source>
        <dbReference type="Proteomes" id="UP000683360"/>
    </source>
</evidence>
<evidence type="ECO:0000256" key="10">
    <source>
        <dbReference type="SAM" id="Phobius"/>
    </source>
</evidence>
<dbReference type="CDD" id="cd00041">
    <property type="entry name" value="CUB"/>
    <property type="match status" value="1"/>
</dbReference>
<dbReference type="Gene3D" id="3.40.390.10">
    <property type="entry name" value="Collagenase (Catalytic Domain)"/>
    <property type="match status" value="1"/>
</dbReference>
<evidence type="ECO:0000256" key="4">
    <source>
        <dbReference type="ARBA" id="ARBA00022833"/>
    </source>
</evidence>
<organism evidence="13 14">
    <name type="scientific">Mytilus edulis</name>
    <name type="common">Blue mussel</name>
    <dbReference type="NCBI Taxonomy" id="6550"/>
    <lineage>
        <taxon>Eukaryota</taxon>
        <taxon>Metazoa</taxon>
        <taxon>Spiralia</taxon>
        <taxon>Lophotrochozoa</taxon>
        <taxon>Mollusca</taxon>
        <taxon>Bivalvia</taxon>
        <taxon>Autobranchia</taxon>
        <taxon>Pteriomorphia</taxon>
        <taxon>Mytilida</taxon>
        <taxon>Mytiloidea</taxon>
        <taxon>Mytilidae</taxon>
        <taxon>Mytilinae</taxon>
        <taxon>Mytilus</taxon>
    </lineage>
</organism>
<comment type="cofactor">
    <cofactor evidence="8 9">
        <name>Zn(2+)</name>
        <dbReference type="ChEBI" id="CHEBI:29105"/>
    </cofactor>
    <text evidence="8 9">Binds 1 zinc ion per subunit.</text>
</comment>